<dbReference type="Gene3D" id="3.40.50.10140">
    <property type="entry name" value="Toll/interleukin-1 receptor homology (TIR) domain"/>
    <property type="match status" value="1"/>
</dbReference>
<evidence type="ECO:0000259" key="1">
    <source>
        <dbReference type="PROSITE" id="PS50104"/>
    </source>
</evidence>
<name>A0ABT1UMC0_9GAMM</name>
<proteinExistence type="predicted"/>
<accession>A0ABT1UMC0</accession>
<dbReference type="RefSeq" id="WP_256612590.1">
    <property type="nucleotide sequence ID" value="NZ_JANIBM010000045.1"/>
</dbReference>
<dbReference type="SMART" id="SM00255">
    <property type="entry name" value="TIR"/>
    <property type="match status" value="1"/>
</dbReference>
<dbReference type="InterPro" id="IPR000157">
    <property type="entry name" value="TIR_dom"/>
</dbReference>
<feature type="domain" description="TIR" evidence="1">
    <location>
        <begin position="6"/>
        <end position="143"/>
    </location>
</feature>
<evidence type="ECO:0000313" key="2">
    <source>
        <dbReference type="EMBL" id="MCQ8183375.1"/>
    </source>
</evidence>
<evidence type="ECO:0000313" key="3">
    <source>
        <dbReference type="Proteomes" id="UP001524569"/>
    </source>
</evidence>
<comment type="caution">
    <text evidence="2">The sequence shown here is derived from an EMBL/GenBank/DDBJ whole genome shotgun (WGS) entry which is preliminary data.</text>
</comment>
<keyword evidence="2" id="KW-0675">Receptor</keyword>
<dbReference type="InterPro" id="IPR035897">
    <property type="entry name" value="Toll_tir_struct_dom_sf"/>
</dbReference>
<organism evidence="2 3">
    <name type="scientific">Methylomonas aurea</name>
    <dbReference type="NCBI Taxonomy" id="2952224"/>
    <lineage>
        <taxon>Bacteria</taxon>
        <taxon>Pseudomonadati</taxon>
        <taxon>Pseudomonadota</taxon>
        <taxon>Gammaproteobacteria</taxon>
        <taxon>Methylococcales</taxon>
        <taxon>Methylococcaceae</taxon>
        <taxon>Methylomonas</taxon>
    </lineage>
</organism>
<dbReference type="Proteomes" id="UP001524569">
    <property type="component" value="Unassembled WGS sequence"/>
</dbReference>
<gene>
    <name evidence="2" type="ORF">NP603_19845</name>
</gene>
<reference evidence="2 3" key="1">
    <citation type="submission" date="2022-07" db="EMBL/GenBank/DDBJ databases">
        <title>Methylomonas rivi sp. nov., Methylomonas rosea sp. nov., Methylomonas aureus sp. nov. and Methylomonas subterranea sp. nov., four novel methanotrophs isolated from a freshwater creek and the deep terrestrial subsurface.</title>
        <authorList>
            <person name="Abin C."/>
            <person name="Sankaranarayanan K."/>
            <person name="Garner C."/>
            <person name="Sindelar R."/>
            <person name="Kotary K."/>
            <person name="Garner R."/>
            <person name="Barclay S."/>
            <person name="Lawson P."/>
            <person name="Krumholz L."/>
        </authorList>
    </citation>
    <scope>NUCLEOTIDE SEQUENCE [LARGE SCALE GENOMIC DNA]</scope>
    <source>
        <strain evidence="2 3">SURF-1</strain>
    </source>
</reference>
<dbReference type="EMBL" id="JANIBM010000045">
    <property type="protein sequence ID" value="MCQ8183375.1"/>
    <property type="molecule type" value="Genomic_DNA"/>
</dbReference>
<dbReference type="PROSITE" id="PS50104">
    <property type="entry name" value="TIR"/>
    <property type="match status" value="1"/>
</dbReference>
<dbReference type="SUPFAM" id="SSF52200">
    <property type="entry name" value="Toll/Interleukin receptor TIR domain"/>
    <property type="match status" value="1"/>
</dbReference>
<keyword evidence="3" id="KW-1185">Reference proteome</keyword>
<sequence length="293" mass="34337">MHKDIKSWDVFISHATEDKDLFVRPLAITLQNLGVSVWYDEFTLRLGNSLRKSIDKGLASCQFGLIVISQHFIKKKWPEYELNGLISREIDEDRVILPIWHGVNRQQVVQFSPTLADKLALNTEGQTAQDIAIQVFREVRPDLYATHPRAEIERIASREALRDLQQEFDRIKEELSEYQCPYCGASLQTRLDAPFDDEQKHWGVREIFECGYQVFGSSIERLCSTDPRFPKFDEYELRFYNTPDKSHWQWACFAVAKTEMARLFELSASHGRTKEEAETKMRENYQRYAKNTE</sequence>
<dbReference type="Pfam" id="PF13676">
    <property type="entry name" value="TIR_2"/>
    <property type="match status" value="1"/>
</dbReference>
<protein>
    <submittedName>
        <fullName evidence="2">Toll/interleukin-1 receptor domain-containing protein</fullName>
    </submittedName>
</protein>